<feature type="site" description="Important for catalytic activity" evidence="7">
    <location>
        <position position="219"/>
    </location>
</feature>
<comment type="similarity">
    <text evidence="7">Belongs to the transglycosylase MltG family.</text>
</comment>
<evidence type="ECO:0000256" key="3">
    <source>
        <dbReference type="ARBA" id="ARBA00022989"/>
    </source>
</evidence>
<comment type="catalytic activity">
    <reaction evidence="7">
        <text>a peptidoglycan chain = a peptidoglycan chain with N-acetyl-1,6-anhydromuramyl-[peptide] at the reducing end + a peptidoglycan chain with N-acetylglucosamine at the non-reducing end.</text>
        <dbReference type="EC" id="4.2.2.29"/>
    </reaction>
</comment>
<evidence type="ECO:0000256" key="4">
    <source>
        <dbReference type="ARBA" id="ARBA00023136"/>
    </source>
</evidence>
<dbReference type="Gene3D" id="3.30.1490.480">
    <property type="entry name" value="Endolytic murein transglycosylase"/>
    <property type="match status" value="1"/>
</dbReference>
<evidence type="ECO:0000313" key="8">
    <source>
        <dbReference type="EMBL" id="QHO71124.1"/>
    </source>
</evidence>
<dbReference type="InterPro" id="IPR003770">
    <property type="entry name" value="MLTG-like"/>
</dbReference>
<gene>
    <name evidence="7" type="primary">mltG</name>
    <name evidence="8" type="ORF">BHD05_10345</name>
</gene>
<keyword evidence="6 7" id="KW-0961">Cell wall biogenesis/degradation</keyword>
<dbReference type="Pfam" id="PF02618">
    <property type="entry name" value="YceG"/>
    <property type="match status" value="1"/>
</dbReference>
<dbReference type="GO" id="GO:0005886">
    <property type="term" value="C:plasma membrane"/>
    <property type="evidence" value="ECO:0007669"/>
    <property type="project" value="UniProtKB-UniRule"/>
</dbReference>
<comment type="function">
    <text evidence="7">Functions as a peptidoglycan terminase that cleaves nascent peptidoglycan strands endolytically to terminate their elongation.</text>
</comment>
<evidence type="ECO:0000256" key="7">
    <source>
        <dbReference type="HAMAP-Rule" id="MF_02065"/>
    </source>
</evidence>
<keyword evidence="1 7" id="KW-1003">Cell membrane</keyword>
<proteinExistence type="inferred from homology"/>
<reference evidence="8 9" key="1">
    <citation type="submission" date="2016-09" db="EMBL/GenBank/DDBJ databases">
        <title>Complete genome sequence of microbes from the polar regions.</title>
        <authorList>
            <person name="Liao L."/>
            <person name="Chen B."/>
        </authorList>
    </citation>
    <scope>NUCLEOTIDE SEQUENCE [LARGE SCALE GENOMIC DNA]</scope>
    <source>
        <strain evidence="8 9">ZS314</strain>
    </source>
</reference>
<keyword evidence="9" id="KW-1185">Reference proteome</keyword>
<dbReference type="AlphaFoldDB" id="A0A7L5APB7"/>
<name>A0A7L5APB7_9MICO</name>
<keyword evidence="2 7" id="KW-0812">Transmembrane</keyword>
<evidence type="ECO:0000313" key="9">
    <source>
        <dbReference type="Proteomes" id="UP000464507"/>
    </source>
</evidence>
<dbReference type="HAMAP" id="MF_02065">
    <property type="entry name" value="MltG"/>
    <property type="match status" value="1"/>
</dbReference>
<evidence type="ECO:0000256" key="1">
    <source>
        <dbReference type="ARBA" id="ARBA00022475"/>
    </source>
</evidence>
<evidence type="ECO:0000256" key="6">
    <source>
        <dbReference type="ARBA" id="ARBA00023316"/>
    </source>
</evidence>
<dbReference type="NCBIfam" id="TIGR00247">
    <property type="entry name" value="endolytic transglycosylase MltG"/>
    <property type="match status" value="1"/>
</dbReference>
<dbReference type="EC" id="4.2.2.29" evidence="7"/>
<dbReference type="PANTHER" id="PTHR30518:SF2">
    <property type="entry name" value="ENDOLYTIC MUREIN TRANSGLYCOSYLASE"/>
    <property type="match status" value="1"/>
</dbReference>
<sequence length="353" mass="37930">MLVSALVLVAALGIGTAGIFFTFEDRIRSVLGWEGPIDYEGEGTGEVVVTITSGQVGGDIATLLAEQDVVMTYKAFYSLLLQNPEVTFQPGNYALRTQMSARAALDALQNPANRVELSIGFNEGLSIDQVLESLSDSSGIPLTELEAAAADPTVYGVGAEAPSLEGYLFPARYTLDPSVDAASILQTLVDRTFESLDAAGVAPEDRHRILTIAALIQREAGSNPDDFYKVSRVIQNRLETGMPLQMDSTAHYGYAWRYGERLDQSVFSTQAELDDDNAYNTYQIQGLPLGPIGAAGDLAIDAAVNPADGNWLFFVTVNLDTGETAFTATGEEHNAAVRRLQAWCEETKSPNCA</sequence>
<keyword evidence="4 7" id="KW-0472">Membrane</keyword>
<dbReference type="Proteomes" id="UP000464507">
    <property type="component" value="Chromosome"/>
</dbReference>
<dbReference type="PANTHER" id="PTHR30518">
    <property type="entry name" value="ENDOLYTIC MUREIN TRANSGLYCOSYLASE"/>
    <property type="match status" value="1"/>
</dbReference>
<dbReference type="KEGG" id="mant:BHD05_10345"/>
<dbReference type="GO" id="GO:0008932">
    <property type="term" value="F:lytic endotransglycosylase activity"/>
    <property type="evidence" value="ECO:0007669"/>
    <property type="project" value="UniProtKB-UniRule"/>
</dbReference>
<dbReference type="GO" id="GO:0071555">
    <property type="term" value="P:cell wall organization"/>
    <property type="evidence" value="ECO:0007669"/>
    <property type="project" value="UniProtKB-KW"/>
</dbReference>
<evidence type="ECO:0000256" key="5">
    <source>
        <dbReference type="ARBA" id="ARBA00023239"/>
    </source>
</evidence>
<dbReference type="EMBL" id="CP017146">
    <property type="protein sequence ID" value="QHO71124.1"/>
    <property type="molecule type" value="Genomic_DNA"/>
</dbReference>
<organism evidence="8 9">
    <name type="scientific">Marisediminicola antarctica</name>
    <dbReference type="NCBI Taxonomy" id="674079"/>
    <lineage>
        <taxon>Bacteria</taxon>
        <taxon>Bacillati</taxon>
        <taxon>Actinomycetota</taxon>
        <taxon>Actinomycetes</taxon>
        <taxon>Micrococcales</taxon>
        <taxon>Microbacteriaceae</taxon>
        <taxon>Marisediminicola</taxon>
    </lineage>
</organism>
<accession>A0A7L5APB7</accession>
<keyword evidence="5 7" id="KW-0456">Lyase</keyword>
<protein>
    <recommendedName>
        <fullName evidence="7">Endolytic murein transglycosylase</fullName>
        <ecNumber evidence="7">4.2.2.29</ecNumber>
    </recommendedName>
    <alternativeName>
        <fullName evidence="7">Peptidoglycan lytic transglycosylase</fullName>
    </alternativeName>
    <alternativeName>
        <fullName evidence="7">Peptidoglycan polymerization terminase</fullName>
    </alternativeName>
</protein>
<dbReference type="GO" id="GO:0009252">
    <property type="term" value="P:peptidoglycan biosynthetic process"/>
    <property type="evidence" value="ECO:0007669"/>
    <property type="project" value="UniProtKB-UniRule"/>
</dbReference>
<keyword evidence="3 7" id="KW-1133">Transmembrane helix</keyword>
<evidence type="ECO:0000256" key="2">
    <source>
        <dbReference type="ARBA" id="ARBA00022692"/>
    </source>
</evidence>